<dbReference type="EMBL" id="JAGTJQ010000004">
    <property type="protein sequence ID" value="KAH7033720.1"/>
    <property type="molecule type" value="Genomic_DNA"/>
</dbReference>
<proteinExistence type="inferred from homology"/>
<dbReference type="GO" id="GO:0005783">
    <property type="term" value="C:endoplasmic reticulum"/>
    <property type="evidence" value="ECO:0007669"/>
    <property type="project" value="TreeGrafter"/>
</dbReference>
<dbReference type="GO" id="GO:0016491">
    <property type="term" value="F:oxidoreductase activity"/>
    <property type="evidence" value="ECO:0007669"/>
    <property type="project" value="UniProtKB-KW"/>
</dbReference>
<dbReference type="PANTHER" id="PTHR43899">
    <property type="entry name" value="RH59310P"/>
    <property type="match status" value="1"/>
</dbReference>
<accession>A0A9P8Y7P7</accession>
<protein>
    <submittedName>
        <fullName evidence="4">Short chain dehydrogenase/reductase</fullName>
    </submittedName>
</protein>
<evidence type="ECO:0000256" key="2">
    <source>
        <dbReference type="ARBA" id="ARBA00023002"/>
    </source>
</evidence>
<evidence type="ECO:0000256" key="3">
    <source>
        <dbReference type="RuleBase" id="RU000363"/>
    </source>
</evidence>
<dbReference type="Pfam" id="PF00106">
    <property type="entry name" value="adh_short"/>
    <property type="match status" value="1"/>
</dbReference>
<dbReference type="PRINTS" id="PR00081">
    <property type="entry name" value="GDHRDH"/>
</dbReference>
<dbReference type="PRINTS" id="PR00080">
    <property type="entry name" value="SDRFAMILY"/>
</dbReference>
<dbReference type="OrthoDB" id="47007at2759"/>
<dbReference type="Proteomes" id="UP000756346">
    <property type="component" value="Unassembled WGS sequence"/>
</dbReference>
<evidence type="ECO:0000256" key="1">
    <source>
        <dbReference type="ARBA" id="ARBA00006484"/>
    </source>
</evidence>
<dbReference type="AlphaFoldDB" id="A0A9P8Y7P7"/>
<keyword evidence="5" id="KW-1185">Reference proteome</keyword>
<comment type="caution">
    <text evidence="4">The sequence shown here is derived from an EMBL/GenBank/DDBJ whole genome shotgun (WGS) entry which is preliminary data.</text>
</comment>
<dbReference type="SUPFAM" id="SSF51735">
    <property type="entry name" value="NAD(P)-binding Rossmann-fold domains"/>
    <property type="match status" value="1"/>
</dbReference>
<keyword evidence="2" id="KW-0560">Oxidoreductase</keyword>
<organism evidence="4 5">
    <name type="scientific">Microdochium trichocladiopsis</name>
    <dbReference type="NCBI Taxonomy" id="1682393"/>
    <lineage>
        <taxon>Eukaryota</taxon>
        <taxon>Fungi</taxon>
        <taxon>Dikarya</taxon>
        <taxon>Ascomycota</taxon>
        <taxon>Pezizomycotina</taxon>
        <taxon>Sordariomycetes</taxon>
        <taxon>Xylariomycetidae</taxon>
        <taxon>Xylariales</taxon>
        <taxon>Microdochiaceae</taxon>
        <taxon>Microdochium</taxon>
    </lineage>
</organism>
<sequence length="327" mass="35120">MMLALDQLSPAATSALTVLGALWCLDVTRRVASLLWLHLRPSSLDRYLLTSSGKPGWALVTGATGGMGATFAHELASRGFNVVLHGRSSDKLRRLHDKLAAAHPSRKFRTVVIDAFAAATAGGSVSDGWLASLQHDDDVNLTVLVNNAGGAIEETRGTFDVMPADRLINDMALNALFPMLLIRQVIPLLERSGRGLILNIGSLADVGMPTLGSYPGSKSAMVTLATQLNREMMLSGLDIEVLHTEFGAVYHETQTVVQKPGFLEPEAEYVVRAALGKVGCGRPVVVAHWAHALGSSALAFLPRFVLDRIFVGLARDLHMVDLNLKKD</sequence>
<reference evidence="4" key="1">
    <citation type="journal article" date="2021" name="Nat. Commun.">
        <title>Genetic determinants of endophytism in the Arabidopsis root mycobiome.</title>
        <authorList>
            <person name="Mesny F."/>
            <person name="Miyauchi S."/>
            <person name="Thiergart T."/>
            <person name="Pickel B."/>
            <person name="Atanasova L."/>
            <person name="Karlsson M."/>
            <person name="Huettel B."/>
            <person name="Barry K.W."/>
            <person name="Haridas S."/>
            <person name="Chen C."/>
            <person name="Bauer D."/>
            <person name="Andreopoulos W."/>
            <person name="Pangilinan J."/>
            <person name="LaButti K."/>
            <person name="Riley R."/>
            <person name="Lipzen A."/>
            <person name="Clum A."/>
            <person name="Drula E."/>
            <person name="Henrissat B."/>
            <person name="Kohler A."/>
            <person name="Grigoriev I.V."/>
            <person name="Martin F.M."/>
            <person name="Hacquard S."/>
        </authorList>
    </citation>
    <scope>NUCLEOTIDE SEQUENCE</scope>
    <source>
        <strain evidence="4">MPI-CAGE-CH-0230</strain>
    </source>
</reference>
<evidence type="ECO:0000313" key="4">
    <source>
        <dbReference type="EMBL" id="KAH7033720.1"/>
    </source>
</evidence>
<dbReference type="InterPro" id="IPR051019">
    <property type="entry name" value="VLCFA-Steroid_DH"/>
</dbReference>
<dbReference type="RefSeq" id="XP_046014552.1">
    <property type="nucleotide sequence ID" value="XM_046153787.1"/>
</dbReference>
<dbReference type="InterPro" id="IPR002347">
    <property type="entry name" value="SDR_fam"/>
</dbReference>
<comment type="similarity">
    <text evidence="1 3">Belongs to the short-chain dehydrogenases/reductases (SDR) family.</text>
</comment>
<dbReference type="Gene3D" id="3.40.50.720">
    <property type="entry name" value="NAD(P)-binding Rossmann-like Domain"/>
    <property type="match status" value="1"/>
</dbReference>
<evidence type="ECO:0000313" key="5">
    <source>
        <dbReference type="Proteomes" id="UP000756346"/>
    </source>
</evidence>
<dbReference type="GeneID" id="70183333"/>
<dbReference type="PANTHER" id="PTHR43899:SF13">
    <property type="entry name" value="RH59310P"/>
    <property type="match status" value="1"/>
</dbReference>
<gene>
    <name evidence="4" type="ORF">B0I36DRAFT_321948</name>
</gene>
<name>A0A9P8Y7P7_9PEZI</name>
<dbReference type="InterPro" id="IPR036291">
    <property type="entry name" value="NAD(P)-bd_dom_sf"/>
</dbReference>